<sequence>MAPPSLPRPLHRRLSPAAGLRRPARTAPEAGESSLVEVAFRRRAADAVARPGRIPDGGQLPHRLPATARVPGRPRGERAGRLPGPHGPDLLASGVHSPAPPAVRPWAPPAVARAAR</sequence>
<organism evidence="2 3">
    <name type="scientific">Streptomyces rameus</name>
    <dbReference type="NCBI Taxonomy" id="68261"/>
    <lineage>
        <taxon>Bacteria</taxon>
        <taxon>Bacillati</taxon>
        <taxon>Actinomycetota</taxon>
        <taxon>Actinomycetes</taxon>
        <taxon>Kitasatosporales</taxon>
        <taxon>Streptomycetaceae</taxon>
        <taxon>Streptomyces</taxon>
    </lineage>
</organism>
<gene>
    <name evidence="2" type="ORF">GCM10010521_47070</name>
</gene>
<name>A0ABP6NN84_9ACTN</name>
<feature type="region of interest" description="Disordered" evidence="1">
    <location>
        <begin position="1"/>
        <end position="116"/>
    </location>
</feature>
<evidence type="ECO:0000313" key="3">
    <source>
        <dbReference type="Proteomes" id="UP001500893"/>
    </source>
</evidence>
<feature type="compositionally biased region" description="Pro residues" evidence="1">
    <location>
        <begin position="98"/>
        <end position="108"/>
    </location>
</feature>
<reference evidence="3" key="1">
    <citation type="journal article" date="2019" name="Int. J. Syst. Evol. Microbiol.">
        <title>The Global Catalogue of Microorganisms (GCM) 10K type strain sequencing project: providing services to taxonomists for standard genome sequencing and annotation.</title>
        <authorList>
            <consortium name="The Broad Institute Genomics Platform"/>
            <consortium name="The Broad Institute Genome Sequencing Center for Infectious Disease"/>
            <person name="Wu L."/>
            <person name="Ma J."/>
        </authorList>
    </citation>
    <scope>NUCLEOTIDE SEQUENCE [LARGE SCALE GENOMIC DNA]</scope>
    <source>
        <strain evidence="3">JCM 11574</strain>
    </source>
</reference>
<evidence type="ECO:0000313" key="2">
    <source>
        <dbReference type="EMBL" id="GAA3153829.1"/>
    </source>
</evidence>
<keyword evidence="3" id="KW-1185">Reference proteome</keyword>
<dbReference type="EMBL" id="BAAAVM010000074">
    <property type="protein sequence ID" value="GAA3153829.1"/>
    <property type="molecule type" value="Genomic_DNA"/>
</dbReference>
<comment type="caution">
    <text evidence="2">The sequence shown here is derived from an EMBL/GenBank/DDBJ whole genome shotgun (WGS) entry which is preliminary data.</text>
</comment>
<proteinExistence type="predicted"/>
<evidence type="ECO:0000256" key="1">
    <source>
        <dbReference type="SAM" id="MobiDB-lite"/>
    </source>
</evidence>
<protein>
    <submittedName>
        <fullName evidence="2">Uncharacterized protein</fullName>
    </submittedName>
</protein>
<dbReference type="Proteomes" id="UP001500893">
    <property type="component" value="Unassembled WGS sequence"/>
</dbReference>
<accession>A0ABP6NN84</accession>